<dbReference type="PaxDb" id="67767-A0A0J7MRD3"/>
<keyword evidence="2" id="KW-1185">Reference proteome</keyword>
<gene>
    <name evidence="1" type="ORF">RF55_21033</name>
</gene>
<protein>
    <submittedName>
        <fullName evidence="1">Uncharacterized protein</fullName>
    </submittedName>
</protein>
<organism evidence="1 2">
    <name type="scientific">Lasius niger</name>
    <name type="common">Black garden ant</name>
    <dbReference type="NCBI Taxonomy" id="67767"/>
    <lineage>
        <taxon>Eukaryota</taxon>
        <taxon>Metazoa</taxon>
        <taxon>Ecdysozoa</taxon>
        <taxon>Arthropoda</taxon>
        <taxon>Hexapoda</taxon>
        <taxon>Insecta</taxon>
        <taxon>Pterygota</taxon>
        <taxon>Neoptera</taxon>
        <taxon>Endopterygota</taxon>
        <taxon>Hymenoptera</taxon>
        <taxon>Apocrita</taxon>
        <taxon>Aculeata</taxon>
        <taxon>Formicoidea</taxon>
        <taxon>Formicidae</taxon>
        <taxon>Formicinae</taxon>
        <taxon>Lasius</taxon>
        <taxon>Lasius</taxon>
    </lineage>
</organism>
<name>A0A0J7MRD3_LASNI</name>
<dbReference type="OrthoDB" id="6414527at2759"/>
<feature type="non-terminal residue" evidence="1">
    <location>
        <position position="278"/>
    </location>
</feature>
<evidence type="ECO:0000313" key="2">
    <source>
        <dbReference type="Proteomes" id="UP000036403"/>
    </source>
</evidence>
<dbReference type="EMBL" id="LBMM01021502">
    <property type="protein sequence ID" value="KMQ83065.1"/>
    <property type="molecule type" value="Genomic_DNA"/>
</dbReference>
<accession>A0A0J7MRD3</accession>
<comment type="caution">
    <text evidence="1">The sequence shown here is derived from an EMBL/GenBank/DDBJ whole genome shotgun (WGS) entry which is preliminary data.</text>
</comment>
<reference evidence="1 2" key="1">
    <citation type="submission" date="2015-04" db="EMBL/GenBank/DDBJ databases">
        <title>Lasius niger genome sequencing.</title>
        <authorList>
            <person name="Konorov E.A."/>
            <person name="Nikitin M.A."/>
            <person name="Kirill M.V."/>
            <person name="Chang P."/>
        </authorList>
    </citation>
    <scope>NUCLEOTIDE SEQUENCE [LARGE SCALE GENOMIC DNA]</scope>
    <source>
        <tissue evidence="1">Whole</tissue>
    </source>
</reference>
<dbReference type="Proteomes" id="UP000036403">
    <property type="component" value="Unassembled WGS sequence"/>
</dbReference>
<proteinExistence type="predicted"/>
<sequence length="278" mass="32930">MPRSKEKKDHRSEKRFSILSSVAENDLYDCTRCPWHLHDSCFVITDNSNLRRFHCLYTLHALYWKPYGSSNESCDLPEQFYDLISLRCTLTSEYVLPFHRQFREQNGYTVALYELRPQIYSARIIKPEHLAETFYAFVVFLCAIGLRLGGKPPVLKYVSFVYTESHPVLVNVGTKNVEDRVRIGPLQCMNRKKWTRFLNKRTTLEITRYLKLVQPEFFKKKCKANDPCVLSENISFSRETHRLVCHCRRNTVVSVLQDYIHLMPDPVVRREIQKWLLE</sequence>
<dbReference type="AlphaFoldDB" id="A0A0J7MRD3"/>
<evidence type="ECO:0000313" key="1">
    <source>
        <dbReference type="EMBL" id="KMQ83065.1"/>
    </source>
</evidence>